<evidence type="ECO:0000259" key="2">
    <source>
        <dbReference type="Pfam" id="PF00156"/>
    </source>
</evidence>
<gene>
    <name evidence="3" type="ORF">N8M53_00545</name>
</gene>
<feature type="domain" description="Phosphoribosyltransferase" evidence="2">
    <location>
        <begin position="150"/>
        <end position="239"/>
    </location>
</feature>
<dbReference type="RefSeq" id="WP_269579119.1">
    <property type="nucleotide sequence ID" value="NZ_CP114588.1"/>
</dbReference>
<dbReference type="InterPro" id="IPR029057">
    <property type="entry name" value="PRTase-like"/>
</dbReference>
<dbReference type="Pfam" id="PF00156">
    <property type="entry name" value="Pribosyltran"/>
    <property type="match status" value="1"/>
</dbReference>
<dbReference type="Proteomes" id="UP001164748">
    <property type="component" value="Chromosome"/>
</dbReference>
<dbReference type="PANTHER" id="PTHR47505">
    <property type="entry name" value="DNA UTILIZATION PROTEIN YHGH"/>
    <property type="match status" value="1"/>
</dbReference>
<dbReference type="Gene3D" id="3.40.50.2020">
    <property type="match status" value="1"/>
</dbReference>
<proteinExistence type="inferred from homology"/>
<comment type="similarity">
    <text evidence="1">Belongs to the ComF/GntX family.</text>
</comment>
<evidence type="ECO:0000256" key="1">
    <source>
        <dbReference type="ARBA" id="ARBA00008007"/>
    </source>
</evidence>
<dbReference type="InterPro" id="IPR051910">
    <property type="entry name" value="ComF/GntX_DNA_util-trans"/>
</dbReference>
<dbReference type="SUPFAM" id="SSF53271">
    <property type="entry name" value="PRTase-like"/>
    <property type="match status" value="1"/>
</dbReference>
<dbReference type="PANTHER" id="PTHR47505:SF1">
    <property type="entry name" value="DNA UTILIZATION PROTEIN YHGH"/>
    <property type="match status" value="1"/>
</dbReference>
<protein>
    <submittedName>
        <fullName evidence="3">ComF family protein</fullName>
    </submittedName>
</protein>
<name>A0AA47KKW4_9GAMM</name>
<evidence type="ECO:0000313" key="3">
    <source>
        <dbReference type="EMBL" id="WBA08754.1"/>
    </source>
</evidence>
<dbReference type="InterPro" id="IPR000836">
    <property type="entry name" value="PRTase_dom"/>
</dbReference>
<dbReference type="CDD" id="cd06223">
    <property type="entry name" value="PRTases_typeI"/>
    <property type="match status" value="1"/>
</dbReference>
<organism evidence="3 4">
    <name type="scientific">Salinivibrio kushneri</name>
    <dbReference type="NCBI Taxonomy" id="1908198"/>
    <lineage>
        <taxon>Bacteria</taxon>
        <taxon>Pseudomonadati</taxon>
        <taxon>Pseudomonadota</taxon>
        <taxon>Gammaproteobacteria</taxon>
        <taxon>Vibrionales</taxon>
        <taxon>Vibrionaceae</taxon>
        <taxon>Salinivibrio</taxon>
    </lineage>
</organism>
<sequence length="243" mass="27010">MISAIAPQRFTRLLTHWRGKLLPSQCPVCHLSLDAGPKGATPALCCAACWDAHYAYCLCQCCGLPVPTPQTRCGVCLSHSPAWDRLVAISAYEDPLPQLIHAFKYQQAFELAMPFARQLSERIHSPAPVLLPVPLHWRRRWQRGYNQSMHLAWALADYLDTHVVDNVLARSRHTAPQQGLSRQARLSNLKNAFAISGELPSSHVAIVDDVVTTGQTVSQLCRLLRRAGAETIDVYCLARTDLP</sequence>
<evidence type="ECO:0000313" key="4">
    <source>
        <dbReference type="Proteomes" id="UP001164748"/>
    </source>
</evidence>
<accession>A0AA47KKW4</accession>
<dbReference type="AlphaFoldDB" id="A0AA47KKW4"/>
<reference evidence="3" key="1">
    <citation type="submission" date="2022-09" db="EMBL/GenBank/DDBJ databases">
        <authorList>
            <person name="Li Z.-J."/>
        </authorList>
    </citation>
    <scope>NUCLEOTIDE SEQUENCE</scope>
    <source>
        <strain evidence="3">TGB11</strain>
    </source>
</reference>
<dbReference type="EMBL" id="CP114588">
    <property type="protein sequence ID" value="WBA08754.1"/>
    <property type="molecule type" value="Genomic_DNA"/>
</dbReference>